<dbReference type="SUPFAM" id="SSF63867">
    <property type="entry name" value="MoeA C-terminal domain-like"/>
    <property type="match status" value="1"/>
</dbReference>
<dbReference type="InterPro" id="IPR036135">
    <property type="entry name" value="MoeA_linker/N_sf"/>
</dbReference>
<protein>
    <recommendedName>
        <fullName evidence="6">Molybdopterin molybdenumtransferase</fullName>
        <ecNumber evidence="6">2.10.1.1</ecNumber>
    </recommendedName>
</protein>
<keyword evidence="6" id="KW-0479">Metal-binding</keyword>
<evidence type="ECO:0000256" key="2">
    <source>
        <dbReference type="ARBA" id="ARBA00005046"/>
    </source>
</evidence>
<keyword evidence="4 6" id="KW-0501">Molybdenum cofactor biosynthesis</keyword>
<dbReference type="InterPro" id="IPR005111">
    <property type="entry name" value="MoeA_C_domain_IV"/>
</dbReference>
<dbReference type="SUPFAM" id="SSF53218">
    <property type="entry name" value="Molybdenum cofactor biosynthesis proteins"/>
    <property type="match status" value="1"/>
</dbReference>
<dbReference type="InterPro" id="IPR036425">
    <property type="entry name" value="MoaB/Mog-like_dom_sf"/>
</dbReference>
<dbReference type="PANTHER" id="PTHR10192:SF5">
    <property type="entry name" value="GEPHYRIN"/>
    <property type="match status" value="1"/>
</dbReference>
<keyword evidence="9" id="KW-1185">Reference proteome</keyword>
<comment type="similarity">
    <text evidence="3 6">Belongs to the MoeA family.</text>
</comment>
<dbReference type="Gene3D" id="2.170.190.11">
    <property type="entry name" value="Molybdopterin biosynthesis moea protein, domain 3"/>
    <property type="match status" value="1"/>
</dbReference>
<comment type="function">
    <text evidence="1 6">Catalyzes the insertion of molybdate into adenylated molybdopterin with the concomitant release of AMP.</text>
</comment>
<evidence type="ECO:0000256" key="6">
    <source>
        <dbReference type="RuleBase" id="RU365090"/>
    </source>
</evidence>
<dbReference type="SMART" id="SM00852">
    <property type="entry name" value="MoCF_biosynth"/>
    <property type="match status" value="1"/>
</dbReference>
<dbReference type="NCBIfam" id="NF045515">
    <property type="entry name" value="Glp_gephyrin"/>
    <property type="match status" value="1"/>
</dbReference>
<dbReference type="Pfam" id="PF03453">
    <property type="entry name" value="MoeA_N"/>
    <property type="match status" value="1"/>
</dbReference>
<keyword evidence="6 8" id="KW-0808">Transferase</keyword>
<dbReference type="GO" id="GO:0046872">
    <property type="term" value="F:metal ion binding"/>
    <property type="evidence" value="ECO:0007669"/>
    <property type="project" value="UniProtKB-UniRule"/>
</dbReference>
<sequence length="422" mass="44288">MKNGFFNVLSVAEFIDRLRDFSPLPVETAQGTDIDGRVLAEDVIAPEDLPLAHRSCMDGYALRARDVFGASESNPAYLESVGAVRIETPAGFSISPGECASIVTGGILPEGADAVIMVEHTEPLGAGTIEMRKSLAPHDNVMLRGEDASLGKVALAAGTLIRPQEAGLLAALGMERVQVHARPRVGILSTGDELVPVSHTPRVGQVRDVNSTTLGCCVRRAGAVPTLYGLVEDDVDSLEAALRGALEANDVVLLSGGSSVGTSDLTVAAMQRLEGLKIVNHGVAISPGKPLILGRQGNKAVWGLPGQVASAQVVMFVLGAPFLRYLAGETAAFDQSLWPARRARLGRNIASKPGREDYVRVHLRAASGEGAGQKDPACLPVAEPVQGKSGLLKTLILSHGVIRIPSHSEGVYEGTDVDVLLF</sequence>
<evidence type="ECO:0000313" key="9">
    <source>
        <dbReference type="Proteomes" id="UP000503820"/>
    </source>
</evidence>
<dbReference type="SUPFAM" id="SSF63882">
    <property type="entry name" value="MoeA N-terminal region -like"/>
    <property type="match status" value="1"/>
</dbReference>
<dbReference type="Pfam" id="PF03454">
    <property type="entry name" value="MoeA_C"/>
    <property type="match status" value="1"/>
</dbReference>
<dbReference type="AlphaFoldDB" id="A0A7J0BUW0"/>
<feature type="domain" description="MoaB/Mog" evidence="7">
    <location>
        <begin position="186"/>
        <end position="325"/>
    </location>
</feature>
<dbReference type="Proteomes" id="UP000503820">
    <property type="component" value="Unassembled WGS sequence"/>
</dbReference>
<name>A0A7J0BUW0_9BACT</name>
<evidence type="ECO:0000256" key="1">
    <source>
        <dbReference type="ARBA" id="ARBA00002901"/>
    </source>
</evidence>
<dbReference type="GO" id="GO:0005829">
    <property type="term" value="C:cytosol"/>
    <property type="evidence" value="ECO:0007669"/>
    <property type="project" value="TreeGrafter"/>
</dbReference>
<dbReference type="EC" id="2.10.1.1" evidence="6"/>
<dbReference type="RefSeq" id="WP_174409624.1">
    <property type="nucleotide sequence ID" value="NZ_BLVP01000008.1"/>
</dbReference>
<evidence type="ECO:0000256" key="4">
    <source>
        <dbReference type="ARBA" id="ARBA00023150"/>
    </source>
</evidence>
<reference evidence="8 9" key="1">
    <citation type="submission" date="2020-05" db="EMBL/GenBank/DDBJ databases">
        <title>Draft genome sequence of Desulfovibrio psychrotolerans JS1T.</title>
        <authorList>
            <person name="Ueno A."/>
            <person name="Tamazawa S."/>
            <person name="Tamamura S."/>
            <person name="Murakami T."/>
            <person name="Kiyama T."/>
            <person name="Inomata H."/>
            <person name="Amano Y."/>
            <person name="Miyakawa K."/>
            <person name="Tamaki H."/>
            <person name="Naganuma T."/>
            <person name="Kaneko K."/>
        </authorList>
    </citation>
    <scope>NUCLEOTIDE SEQUENCE [LARGE SCALE GENOMIC DNA]</scope>
    <source>
        <strain evidence="8 9">JS1</strain>
    </source>
</reference>
<proteinExistence type="inferred from homology"/>
<dbReference type="Pfam" id="PF00994">
    <property type="entry name" value="MoCF_biosynth"/>
    <property type="match status" value="1"/>
</dbReference>
<comment type="caution">
    <text evidence="8">The sequence shown here is derived from an EMBL/GenBank/DDBJ whole genome shotgun (WGS) entry which is preliminary data.</text>
</comment>
<evidence type="ECO:0000256" key="3">
    <source>
        <dbReference type="ARBA" id="ARBA00010763"/>
    </source>
</evidence>
<dbReference type="GO" id="GO:0006777">
    <property type="term" value="P:Mo-molybdopterin cofactor biosynthetic process"/>
    <property type="evidence" value="ECO:0007669"/>
    <property type="project" value="UniProtKB-UniRule"/>
</dbReference>
<dbReference type="Gene3D" id="3.40.980.10">
    <property type="entry name" value="MoaB/Mog-like domain"/>
    <property type="match status" value="1"/>
</dbReference>
<dbReference type="EMBL" id="BLVP01000008">
    <property type="protein sequence ID" value="GFM36961.1"/>
    <property type="molecule type" value="Genomic_DNA"/>
</dbReference>
<comment type="pathway">
    <text evidence="2 6">Cofactor biosynthesis; molybdopterin biosynthesis.</text>
</comment>
<dbReference type="CDD" id="cd00887">
    <property type="entry name" value="MoeA"/>
    <property type="match status" value="1"/>
</dbReference>
<evidence type="ECO:0000259" key="7">
    <source>
        <dbReference type="SMART" id="SM00852"/>
    </source>
</evidence>
<dbReference type="GO" id="GO:0061599">
    <property type="term" value="F:molybdopterin molybdotransferase activity"/>
    <property type="evidence" value="ECO:0007669"/>
    <property type="project" value="UniProtKB-UniRule"/>
</dbReference>
<dbReference type="UniPathway" id="UPA00344"/>
<dbReference type="InterPro" id="IPR036688">
    <property type="entry name" value="MoeA_C_domain_IV_sf"/>
</dbReference>
<comment type="catalytic activity">
    <reaction evidence="5">
        <text>adenylyl-molybdopterin + molybdate = Mo-molybdopterin + AMP + H(+)</text>
        <dbReference type="Rhea" id="RHEA:35047"/>
        <dbReference type="ChEBI" id="CHEBI:15378"/>
        <dbReference type="ChEBI" id="CHEBI:36264"/>
        <dbReference type="ChEBI" id="CHEBI:62727"/>
        <dbReference type="ChEBI" id="CHEBI:71302"/>
        <dbReference type="ChEBI" id="CHEBI:456215"/>
        <dbReference type="EC" id="2.10.1.1"/>
    </reaction>
</comment>
<comment type="cofactor">
    <cofactor evidence="6">
        <name>Mg(2+)</name>
        <dbReference type="ChEBI" id="CHEBI:18420"/>
    </cofactor>
</comment>
<dbReference type="Gene3D" id="2.40.340.10">
    <property type="entry name" value="MoeA, C-terminal, domain IV"/>
    <property type="match status" value="1"/>
</dbReference>
<keyword evidence="6" id="KW-0460">Magnesium</keyword>
<dbReference type="Gene3D" id="3.90.105.10">
    <property type="entry name" value="Molybdopterin biosynthesis moea protein, domain 2"/>
    <property type="match status" value="1"/>
</dbReference>
<evidence type="ECO:0000256" key="5">
    <source>
        <dbReference type="ARBA" id="ARBA00047317"/>
    </source>
</evidence>
<dbReference type="PANTHER" id="PTHR10192">
    <property type="entry name" value="MOLYBDOPTERIN BIOSYNTHESIS PROTEIN"/>
    <property type="match status" value="1"/>
</dbReference>
<dbReference type="InterPro" id="IPR005110">
    <property type="entry name" value="MoeA_linker/N"/>
</dbReference>
<keyword evidence="6" id="KW-0500">Molybdenum</keyword>
<accession>A0A7J0BUW0</accession>
<dbReference type="InterPro" id="IPR001453">
    <property type="entry name" value="MoaB/Mog_dom"/>
</dbReference>
<organism evidence="8 9">
    <name type="scientific">Desulfovibrio psychrotolerans</name>
    <dbReference type="NCBI Taxonomy" id="415242"/>
    <lineage>
        <taxon>Bacteria</taxon>
        <taxon>Pseudomonadati</taxon>
        <taxon>Thermodesulfobacteriota</taxon>
        <taxon>Desulfovibrionia</taxon>
        <taxon>Desulfovibrionales</taxon>
        <taxon>Desulfovibrionaceae</taxon>
        <taxon>Desulfovibrio</taxon>
    </lineage>
</organism>
<dbReference type="InterPro" id="IPR038987">
    <property type="entry name" value="MoeA-like"/>
</dbReference>
<evidence type="ECO:0000313" key="8">
    <source>
        <dbReference type="EMBL" id="GFM36961.1"/>
    </source>
</evidence>
<gene>
    <name evidence="8" type="ORF">DSM19430T_16450</name>
</gene>